<feature type="transmembrane region" description="Helical" evidence="1">
    <location>
        <begin position="50"/>
        <end position="74"/>
    </location>
</feature>
<accession>A0A067MGF1</accession>
<reference evidence="3" key="1">
    <citation type="journal article" date="2014" name="Proc. Natl. Acad. Sci. U.S.A.">
        <title>Extensive sampling of basidiomycete genomes demonstrates inadequacy of the white-rot/brown-rot paradigm for wood decay fungi.</title>
        <authorList>
            <person name="Riley R."/>
            <person name="Salamov A.A."/>
            <person name="Brown D.W."/>
            <person name="Nagy L.G."/>
            <person name="Floudas D."/>
            <person name="Held B.W."/>
            <person name="Levasseur A."/>
            <person name="Lombard V."/>
            <person name="Morin E."/>
            <person name="Otillar R."/>
            <person name="Lindquist E.A."/>
            <person name="Sun H."/>
            <person name="LaButti K.M."/>
            <person name="Schmutz J."/>
            <person name="Jabbour D."/>
            <person name="Luo H."/>
            <person name="Baker S.E."/>
            <person name="Pisabarro A.G."/>
            <person name="Walton J.D."/>
            <person name="Blanchette R.A."/>
            <person name="Henrissat B."/>
            <person name="Martin F."/>
            <person name="Cullen D."/>
            <person name="Hibbett D.S."/>
            <person name="Grigoriev I.V."/>
        </authorList>
    </citation>
    <scope>NUCLEOTIDE SEQUENCE [LARGE SCALE GENOMIC DNA]</scope>
    <source>
        <strain evidence="3">FD-172 SS1</strain>
    </source>
</reference>
<evidence type="ECO:0000256" key="1">
    <source>
        <dbReference type="SAM" id="Phobius"/>
    </source>
</evidence>
<evidence type="ECO:0000313" key="3">
    <source>
        <dbReference type="Proteomes" id="UP000027195"/>
    </source>
</evidence>
<sequence length="75" mass="8570">MKPFSRLEAQRQRTPPHALFLPSSHHSHAHRFRRRFLFVSVHFCSRAPAAALPFITPSTFPCSVCTIFLALLLLV</sequence>
<dbReference type="AlphaFoldDB" id="A0A067MGF1"/>
<keyword evidence="1" id="KW-0812">Transmembrane</keyword>
<organism evidence="2 3">
    <name type="scientific">Botryobasidium botryosum (strain FD-172 SS1)</name>
    <dbReference type="NCBI Taxonomy" id="930990"/>
    <lineage>
        <taxon>Eukaryota</taxon>
        <taxon>Fungi</taxon>
        <taxon>Dikarya</taxon>
        <taxon>Basidiomycota</taxon>
        <taxon>Agaricomycotina</taxon>
        <taxon>Agaricomycetes</taxon>
        <taxon>Cantharellales</taxon>
        <taxon>Botryobasidiaceae</taxon>
        <taxon>Botryobasidium</taxon>
    </lineage>
</organism>
<dbReference type="EMBL" id="KL198062">
    <property type="protein sequence ID" value="KDQ10952.1"/>
    <property type="molecule type" value="Genomic_DNA"/>
</dbReference>
<dbReference type="Proteomes" id="UP000027195">
    <property type="component" value="Unassembled WGS sequence"/>
</dbReference>
<keyword evidence="3" id="KW-1185">Reference proteome</keyword>
<keyword evidence="1" id="KW-0472">Membrane</keyword>
<proteinExistence type="predicted"/>
<evidence type="ECO:0000313" key="2">
    <source>
        <dbReference type="EMBL" id="KDQ10952.1"/>
    </source>
</evidence>
<dbReference type="HOGENOM" id="CLU_2670749_0_0_1"/>
<gene>
    <name evidence="2" type="ORF">BOTBODRAFT_468928</name>
</gene>
<dbReference type="InParanoid" id="A0A067MGF1"/>
<name>A0A067MGF1_BOTB1</name>
<evidence type="ECO:0008006" key="4">
    <source>
        <dbReference type="Google" id="ProtNLM"/>
    </source>
</evidence>
<protein>
    <recommendedName>
        <fullName evidence="4">Transmembrane protein</fullName>
    </recommendedName>
</protein>
<keyword evidence="1" id="KW-1133">Transmembrane helix</keyword>